<accession>A0ABQ1K7L6</accession>
<dbReference type="InterPro" id="IPR008183">
    <property type="entry name" value="Aldose_1/G6P_1-epimerase"/>
</dbReference>
<dbReference type="InterPro" id="IPR014718">
    <property type="entry name" value="GH-type_carb-bd"/>
</dbReference>
<dbReference type="EMBL" id="BMFC01000001">
    <property type="protein sequence ID" value="GGB90969.1"/>
    <property type="molecule type" value="Genomic_DNA"/>
</dbReference>
<dbReference type="InterPro" id="IPR011013">
    <property type="entry name" value="Gal_mutarotase_sf_dom"/>
</dbReference>
<dbReference type="Proteomes" id="UP000645462">
    <property type="component" value="Unassembled WGS sequence"/>
</dbReference>
<organism evidence="4 5">
    <name type="scientific">Marivita lacus</name>
    <dbReference type="NCBI Taxonomy" id="1323742"/>
    <lineage>
        <taxon>Bacteria</taxon>
        <taxon>Pseudomonadati</taxon>
        <taxon>Pseudomonadota</taxon>
        <taxon>Alphaproteobacteria</taxon>
        <taxon>Rhodobacterales</taxon>
        <taxon>Roseobacteraceae</taxon>
        <taxon>Marivita</taxon>
    </lineage>
</organism>
<comment type="similarity">
    <text evidence="1">Belongs to the aldose epimerase family.</text>
</comment>
<comment type="caution">
    <text evidence="4">The sequence shown here is derived from an EMBL/GenBank/DDBJ whole genome shotgun (WGS) entry which is preliminary data.</text>
</comment>
<dbReference type="PANTHER" id="PTHR10091">
    <property type="entry name" value="ALDOSE-1-EPIMERASE"/>
    <property type="match status" value="1"/>
</dbReference>
<dbReference type="InterPro" id="IPR047215">
    <property type="entry name" value="Galactose_mutarotase-like"/>
</dbReference>
<sequence>MDQITSHVLRDGDTKVTVLSLGCAVMDWRVRDRHVVLGYRTPEHYRQNPASMGVICGRVANRIAGAQFDLDGVTYSLPANASPHHLHGGPGGIGRRNWQMSRDGERAVEFRLLSEDGDQGYPGRVAFRVVMRLKGGRLTWKMEGVPDRVTPINLTQHLYFNLTGQGTVADHNLRIVADRYTPNGPDLVPLGRIDPVAGTAYDFRTPVRLGDGEGWDGNLILTKGADPAAEVAVPDGMTLRLWTDRPGMQVYTANTLKHVLPEGPGAAHGRFAGLCLEAQDMPNAVNVPAFGSILCSPDAPYRQVTSIEIG</sequence>
<keyword evidence="5" id="KW-1185">Reference proteome</keyword>
<dbReference type="Gene3D" id="2.70.98.10">
    <property type="match status" value="1"/>
</dbReference>
<evidence type="ECO:0000313" key="5">
    <source>
        <dbReference type="Proteomes" id="UP000645462"/>
    </source>
</evidence>
<dbReference type="SUPFAM" id="SSF74650">
    <property type="entry name" value="Galactose mutarotase-like"/>
    <property type="match status" value="1"/>
</dbReference>
<dbReference type="Pfam" id="PF01263">
    <property type="entry name" value="Aldose_epim"/>
    <property type="match status" value="1"/>
</dbReference>
<dbReference type="CDD" id="cd09019">
    <property type="entry name" value="galactose_mutarotase_like"/>
    <property type="match status" value="1"/>
</dbReference>
<evidence type="ECO:0000256" key="3">
    <source>
        <dbReference type="ARBA" id="ARBA00023277"/>
    </source>
</evidence>
<evidence type="ECO:0000256" key="2">
    <source>
        <dbReference type="ARBA" id="ARBA00023235"/>
    </source>
</evidence>
<dbReference type="PANTHER" id="PTHR10091:SF0">
    <property type="entry name" value="GALACTOSE MUTAROTASE"/>
    <property type="match status" value="1"/>
</dbReference>
<protein>
    <submittedName>
        <fullName evidence="4">Aldose 1-epimerase</fullName>
    </submittedName>
</protein>
<gene>
    <name evidence="4" type="primary">galM</name>
    <name evidence="4" type="ORF">GCM10011363_04440</name>
</gene>
<evidence type="ECO:0000313" key="4">
    <source>
        <dbReference type="EMBL" id="GGB90969.1"/>
    </source>
</evidence>
<keyword evidence="3" id="KW-0119">Carbohydrate metabolism</keyword>
<proteinExistence type="inferred from homology"/>
<keyword evidence="2" id="KW-0413">Isomerase</keyword>
<dbReference type="RefSeq" id="WP_188480315.1">
    <property type="nucleotide sequence ID" value="NZ_BMFC01000001.1"/>
</dbReference>
<name>A0ABQ1K7L6_9RHOB</name>
<evidence type="ECO:0000256" key="1">
    <source>
        <dbReference type="ARBA" id="ARBA00006206"/>
    </source>
</evidence>
<reference evidence="5" key="1">
    <citation type="journal article" date="2019" name="Int. J. Syst. Evol. Microbiol.">
        <title>The Global Catalogue of Microorganisms (GCM) 10K type strain sequencing project: providing services to taxonomists for standard genome sequencing and annotation.</title>
        <authorList>
            <consortium name="The Broad Institute Genomics Platform"/>
            <consortium name="The Broad Institute Genome Sequencing Center for Infectious Disease"/>
            <person name="Wu L."/>
            <person name="Ma J."/>
        </authorList>
    </citation>
    <scope>NUCLEOTIDE SEQUENCE [LARGE SCALE GENOMIC DNA]</scope>
    <source>
        <strain evidence="5">CGMCC 1.12478</strain>
    </source>
</reference>